<dbReference type="InterPro" id="IPR050617">
    <property type="entry name" value="E3_ligase_FN3/SPRY"/>
</dbReference>
<feature type="domain" description="Fibronectin type-III" evidence="1">
    <location>
        <begin position="1"/>
        <end position="39"/>
    </location>
</feature>
<dbReference type="WBParaSite" id="MCOS_0000281101-mRNA-1">
    <property type="protein sequence ID" value="MCOS_0000281101-mRNA-1"/>
    <property type="gene ID" value="MCOS_0000281101"/>
</dbReference>
<dbReference type="InterPro" id="IPR013783">
    <property type="entry name" value="Ig-like_fold"/>
</dbReference>
<sequence>LSHLLPATTYMLRVSATNAHGQSPWSDVVSVMTYGLPPSSPEPPRLLKATARSLHLTWGPQSGGSENASKTSSAPSKPILRYMLEMQEGEARQHFKKVFDDDATQFIVEGLRRCSLYRFRLAATNVDGMSHWSEIVAFRTTPDVPTAPKGLRLRGRVRPYNINVCWLSPEDDGGLPVSAYRLEVFMPRLPSPLLRKYSTQPHKKNTHLTQATAVPDDFKVVETMSPICWPWVIGTSTANINRYLHIPNYGLHCTPSLTLAVILTPFLTHPVADLTGFEVTGLSLPRPPLTHPTVCTTSHKFSILWHNNRFPYLFLMVPTT</sequence>
<reference evidence="2" key="1">
    <citation type="submission" date="2017-02" db="UniProtKB">
        <authorList>
            <consortium name="WormBaseParasite"/>
        </authorList>
    </citation>
    <scope>IDENTIFICATION</scope>
</reference>
<dbReference type="PANTHER" id="PTHR24099">
    <property type="entry name" value="E3 UBIQUITIN-PROTEIN LIGASE TRIM36-RELATED"/>
    <property type="match status" value="1"/>
</dbReference>
<dbReference type="CDD" id="cd00063">
    <property type="entry name" value="FN3"/>
    <property type="match status" value="2"/>
</dbReference>
<proteinExistence type="predicted"/>
<evidence type="ECO:0000313" key="2">
    <source>
        <dbReference type="WBParaSite" id="MCOS_0000281101-mRNA-1"/>
    </source>
</evidence>
<feature type="domain" description="Fibronectin type-III" evidence="1">
    <location>
        <begin position="40"/>
        <end position="143"/>
    </location>
</feature>
<dbReference type="SMART" id="SM00060">
    <property type="entry name" value="FN3"/>
    <property type="match status" value="1"/>
</dbReference>
<accession>A0A0R3U7K5</accession>
<protein>
    <submittedName>
        <fullName evidence="2">Fibronectin type-III domain-containing protein</fullName>
    </submittedName>
</protein>
<dbReference type="Gene3D" id="2.60.40.10">
    <property type="entry name" value="Immunoglobulins"/>
    <property type="match status" value="3"/>
</dbReference>
<evidence type="ECO:0000259" key="1">
    <source>
        <dbReference type="PROSITE" id="PS50853"/>
    </source>
</evidence>
<dbReference type="SUPFAM" id="SSF49265">
    <property type="entry name" value="Fibronectin type III"/>
    <property type="match status" value="3"/>
</dbReference>
<name>A0A0R3U7K5_MESCO</name>
<dbReference type="InterPro" id="IPR003961">
    <property type="entry name" value="FN3_dom"/>
</dbReference>
<dbReference type="PANTHER" id="PTHR24099:SF11">
    <property type="entry name" value="FIBRONECTIN TYPE III DOMAIN-CONTAINING 3BA-RELATED"/>
    <property type="match status" value="1"/>
</dbReference>
<dbReference type="PROSITE" id="PS50853">
    <property type="entry name" value="FN3"/>
    <property type="match status" value="2"/>
</dbReference>
<dbReference type="InterPro" id="IPR036116">
    <property type="entry name" value="FN3_sf"/>
</dbReference>
<dbReference type="AlphaFoldDB" id="A0A0R3U7K5"/>
<organism evidence="2">
    <name type="scientific">Mesocestoides corti</name>
    <name type="common">Flatworm</name>
    <dbReference type="NCBI Taxonomy" id="53468"/>
    <lineage>
        <taxon>Eukaryota</taxon>
        <taxon>Metazoa</taxon>
        <taxon>Spiralia</taxon>
        <taxon>Lophotrochozoa</taxon>
        <taxon>Platyhelminthes</taxon>
        <taxon>Cestoda</taxon>
        <taxon>Eucestoda</taxon>
        <taxon>Cyclophyllidea</taxon>
        <taxon>Mesocestoididae</taxon>
        <taxon>Mesocestoides</taxon>
    </lineage>
</organism>